<evidence type="ECO:0008006" key="3">
    <source>
        <dbReference type="Google" id="ProtNLM"/>
    </source>
</evidence>
<evidence type="ECO:0000313" key="2">
    <source>
        <dbReference type="Proteomes" id="UP001497457"/>
    </source>
</evidence>
<dbReference type="PANTHER" id="PTHR34709">
    <property type="entry name" value="OS10G0396666 PROTEIN"/>
    <property type="match status" value="1"/>
</dbReference>
<name>A0ABC9ETU2_9POAL</name>
<evidence type="ECO:0000313" key="1">
    <source>
        <dbReference type="EMBL" id="CAL5062774.1"/>
    </source>
</evidence>
<dbReference type="EMBL" id="OZ075115">
    <property type="protein sequence ID" value="CAL5062774.1"/>
    <property type="molecule type" value="Genomic_DNA"/>
</dbReference>
<reference evidence="2" key="1">
    <citation type="submission" date="2024-06" db="EMBL/GenBank/DDBJ databases">
        <authorList>
            <person name="Ryan C."/>
        </authorList>
    </citation>
    <scope>NUCLEOTIDE SEQUENCE [LARGE SCALE GENOMIC DNA]</scope>
</reference>
<sequence>MDADGGACEECRNKQLALTCCRVGLRRSRRTPHRTDGDGTDHISALPDDLRLKIVSDLGCVRAASNMSLLSRTWRGLWRRLPELDFHYTCPDQLIAALDQVAAARAEGEGSPLTSGSLNIYLPFHHRLSAARISSILRAAAPVAPAKLDFSLFMDEDADNSAGIELPGFDCTTSIKLSFAPLETTLHPTGHFAKLETMSLIFCQIDLSDLLPRCPTLRKLKAYCWPLTLLKVHSASLQELKVYTHSDLRAIDIATPLLKKFKFGSDEGTENEFSLSFSAPLLDDVSWRWWCLSSFGALWRLWSLKIKTVKHHGPTHLTSNGEGSCLQLQQRPHDKILLLKIGKSRYARNLSRSFGQDISRVPVRSFSILELDIIATGRHVYGAVVLEALRFCTSIQRLKITLNRLQERKRRGTCHASCPCDQPRNWRSRSITLTNLKEVEVDGFSGEDHEVDLLKVIFRSMTMLEELTTNFPTNVSPECSSAYEELRSILNAHRSMKFNIYQWVDVQESSMDESELDSQIVLDTSSDESDG</sequence>
<keyword evidence="2" id="KW-1185">Reference proteome</keyword>
<protein>
    <recommendedName>
        <fullName evidence="3">F-box domain-containing protein</fullName>
    </recommendedName>
</protein>
<dbReference type="PANTHER" id="PTHR34709:SF56">
    <property type="entry name" value="FBD DOMAIN-CONTAINING PROTEIN"/>
    <property type="match status" value="1"/>
</dbReference>
<dbReference type="SUPFAM" id="SSF81383">
    <property type="entry name" value="F-box domain"/>
    <property type="match status" value="1"/>
</dbReference>
<organism evidence="1 2">
    <name type="scientific">Urochloa decumbens</name>
    <dbReference type="NCBI Taxonomy" id="240449"/>
    <lineage>
        <taxon>Eukaryota</taxon>
        <taxon>Viridiplantae</taxon>
        <taxon>Streptophyta</taxon>
        <taxon>Embryophyta</taxon>
        <taxon>Tracheophyta</taxon>
        <taxon>Spermatophyta</taxon>
        <taxon>Magnoliopsida</taxon>
        <taxon>Liliopsida</taxon>
        <taxon>Poales</taxon>
        <taxon>Poaceae</taxon>
        <taxon>PACMAD clade</taxon>
        <taxon>Panicoideae</taxon>
        <taxon>Panicodae</taxon>
        <taxon>Paniceae</taxon>
        <taxon>Melinidinae</taxon>
        <taxon>Urochloa</taxon>
    </lineage>
</organism>
<dbReference type="InterPro" id="IPR036047">
    <property type="entry name" value="F-box-like_dom_sf"/>
</dbReference>
<dbReference type="InterPro" id="IPR055312">
    <property type="entry name" value="FBL15-like"/>
</dbReference>
<accession>A0ABC9ETU2</accession>
<dbReference type="AlphaFoldDB" id="A0ABC9ETU2"/>
<dbReference type="Proteomes" id="UP001497457">
    <property type="component" value="Chromosome 5rd"/>
</dbReference>
<gene>
    <name evidence="1" type="ORF">URODEC1_LOCUS98500</name>
</gene>
<proteinExistence type="predicted"/>
<reference evidence="1 2" key="2">
    <citation type="submission" date="2024-10" db="EMBL/GenBank/DDBJ databases">
        <authorList>
            <person name="Ryan C."/>
        </authorList>
    </citation>
    <scope>NUCLEOTIDE SEQUENCE [LARGE SCALE GENOMIC DNA]</scope>
</reference>